<evidence type="ECO:0000256" key="20">
    <source>
        <dbReference type="ARBA" id="ARBA00024499"/>
    </source>
</evidence>
<dbReference type="InterPro" id="IPR014023">
    <property type="entry name" value="Mononeg_RNA_pol_cat"/>
</dbReference>
<keyword evidence="12" id="KW-0378">Hydrolase</keyword>
<organism evidence="31">
    <name type="scientific">Zhangjiakou Rhabd tick virus 1</name>
    <dbReference type="NCBI Taxonomy" id="2972333"/>
    <lineage>
        <taxon>Viruses</taxon>
        <taxon>Riboviria</taxon>
        <taxon>Orthornavirae</taxon>
        <taxon>Negarnaviricota</taxon>
        <taxon>Haploviricotina</taxon>
        <taxon>Monjiviricetes</taxon>
        <taxon>Mononegavirales</taxon>
        <taxon>Rhabdoviridae</taxon>
        <taxon>Alpharhabdovirinae</taxon>
        <taxon>Alpharicinrhavirus</taxon>
        <taxon>Alpharicinrhavirus zhangjiakou</taxon>
    </lineage>
</organism>
<evidence type="ECO:0000256" key="5">
    <source>
        <dbReference type="ARBA" id="ARBA00022484"/>
    </source>
</evidence>
<comment type="catalytic activity">
    <reaction evidence="20">
        <text>a 5'-end (5'-triphosphoguanosine)-(2'-O-methyladenylyl)-adenylyl-cytidylyl-adenosine in mRNA + S-adenosyl-L-methionine = a 5'-end (N(7)-methyl 5'-triphosphoguanosine)-(2'-O-methyladenylyl)-adenylyl-cytidylyl-adenosine in mRNA + S-adenosyl-L-homocysteine</text>
        <dbReference type="Rhea" id="RHEA:65440"/>
        <dbReference type="Rhea" id="RHEA-COMP:16798"/>
        <dbReference type="Rhea" id="RHEA-COMP:16801"/>
        <dbReference type="ChEBI" id="CHEBI:57856"/>
        <dbReference type="ChEBI" id="CHEBI:59789"/>
        <dbReference type="ChEBI" id="CHEBI:156482"/>
        <dbReference type="ChEBI" id="CHEBI:156483"/>
    </reaction>
</comment>
<evidence type="ECO:0000259" key="30">
    <source>
        <dbReference type="PROSITE" id="PS51590"/>
    </source>
</evidence>
<reference evidence="31" key="1">
    <citation type="submission" date="2022-05" db="EMBL/GenBank/DDBJ databases">
        <authorList>
            <person name="Cao W."/>
            <person name="Jia N."/>
            <person name="Lam T.T.-Y."/>
            <person name="Ni X."/>
            <person name="Liu J."/>
        </authorList>
    </citation>
    <scope>NUCLEOTIDE SEQUENCE</scope>
    <source>
        <strain evidence="31">TIGMIC 7</strain>
    </source>
</reference>
<comment type="subcellular location">
    <subcellularLocation>
        <location evidence="1">Host cytoplasm</location>
    </subcellularLocation>
    <subcellularLocation>
        <location evidence="2">Virion</location>
    </subcellularLocation>
</comment>
<keyword evidence="28" id="KW-0472">Membrane</keyword>
<dbReference type="GO" id="GO:0016787">
    <property type="term" value="F:hydrolase activity"/>
    <property type="evidence" value="ECO:0007669"/>
    <property type="project" value="UniProtKB-KW"/>
</dbReference>
<feature type="domain" description="RdRp catalytic" evidence="29">
    <location>
        <begin position="635"/>
        <end position="821"/>
    </location>
</feature>
<keyword evidence="16" id="KW-0506">mRNA capping</keyword>
<feature type="transmembrane region" description="Helical" evidence="28">
    <location>
        <begin position="239"/>
        <end position="262"/>
    </location>
</feature>
<dbReference type="EMBL" id="ON746531">
    <property type="protein sequence ID" value="UYL95609.1"/>
    <property type="molecule type" value="Viral_cRNA"/>
</dbReference>
<keyword evidence="15" id="KW-0693">Viral RNA replication</keyword>
<protein>
    <recommendedName>
        <fullName evidence="23">Replicase</fullName>
        <ecNumber evidence="21">2.1.1.375</ecNumber>
        <ecNumber evidence="3">2.7.7.48</ecNumber>
        <ecNumber evidence="4">2.7.7.88</ecNumber>
    </recommendedName>
    <alternativeName>
        <fullName evidence="22">Transcriptase</fullName>
    </alternativeName>
</protein>
<keyword evidence="18" id="KW-0511">Multifunctional enzyme</keyword>
<dbReference type="EC" id="2.7.7.88" evidence="4"/>
<comment type="catalytic activity">
    <reaction evidence="24">
        <text>a 5'-end (5'-triphosphoguanosine)-adenylyl-adenylyl-cytidylyl-adenosine in mRNA + S-adenosyl-L-methionine = a 5'-end (5'-triphosphoguanosine)-(2'-O-methyladenylyl)-adenylyl-cytidylyl-adenosine in mRNA + S-adenosyl-L-homocysteine + H(+)</text>
        <dbReference type="Rhea" id="RHEA:65380"/>
        <dbReference type="Rhea" id="RHEA-COMP:16797"/>
        <dbReference type="Rhea" id="RHEA-COMP:16801"/>
        <dbReference type="ChEBI" id="CHEBI:15378"/>
        <dbReference type="ChEBI" id="CHEBI:57856"/>
        <dbReference type="ChEBI" id="CHEBI:59789"/>
        <dbReference type="ChEBI" id="CHEBI:156482"/>
        <dbReference type="ChEBI" id="CHEBI:156484"/>
    </reaction>
</comment>
<dbReference type="Pfam" id="PF00946">
    <property type="entry name" value="Mononeg_RNA_pol"/>
    <property type="match status" value="1"/>
</dbReference>
<comment type="catalytic activity">
    <reaction evidence="19">
        <text>a 5'-end triphospho-adenylyl-adenylyl-cytidylyl-adenosine in mRNA + GDP + H(+) = a 5'-end (5'-triphosphoguanosine)-adenylyl-adenylyl-cytidylyl-adenosine in mRNA + diphosphate</text>
        <dbReference type="Rhea" id="RHEA:65436"/>
        <dbReference type="Rhea" id="RHEA-COMP:16797"/>
        <dbReference type="Rhea" id="RHEA-COMP:16799"/>
        <dbReference type="ChEBI" id="CHEBI:15378"/>
        <dbReference type="ChEBI" id="CHEBI:33019"/>
        <dbReference type="ChEBI" id="CHEBI:58189"/>
        <dbReference type="ChEBI" id="CHEBI:156484"/>
        <dbReference type="ChEBI" id="CHEBI:156503"/>
        <dbReference type="EC" id="2.7.7.88"/>
    </reaction>
</comment>
<dbReference type="PROSITE" id="PS51590">
    <property type="entry name" value="SAM_MT_MNV_L"/>
    <property type="match status" value="1"/>
</dbReference>
<dbReference type="EC" id="2.1.1.375" evidence="21"/>
<evidence type="ECO:0000256" key="13">
    <source>
        <dbReference type="ARBA" id="ARBA00022840"/>
    </source>
</evidence>
<evidence type="ECO:0000256" key="9">
    <source>
        <dbReference type="ARBA" id="ARBA00022691"/>
    </source>
</evidence>
<keyword evidence="28" id="KW-1133">Transmembrane helix</keyword>
<evidence type="ECO:0000256" key="21">
    <source>
        <dbReference type="ARBA" id="ARBA00026099"/>
    </source>
</evidence>
<dbReference type="GO" id="GO:0004482">
    <property type="term" value="F:mRNA 5'-cap (guanine-N7-)-methyltransferase activity"/>
    <property type="evidence" value="ECO:0007669"/>
    <property type="project" value="InterPro"/>
</dbReference>
<keyword evidence="13" id="KW-0067">ATP-binding</keyword>
<evidence type="ECO:0000256" key="17">
    <source>
        <dbReference type="ARBA" id="ARBA00023200"/>
    </source>
</evidence>
<comment type="catalytic activity">
    <reaction evidence="26">
        <text>GTP + H2O = GDP + phosphate + H(+)</text>
        <dbReference type="Rhea" id="RHEA:19669"/>
        <dbReference type="ChEBI" id="CHEBI:15377"/>
        <dbReference type="ChEBI" id="CHEBI:15378"/>
        <dbReference type="ChEBI" id="CHEBI:37565"/>
        <dbReference type="ChEBI" id="CHEBI:43474"/>
        <dbReference type="ChEBI" id="CHEBI:58189"/>
    </reaction>
</comment>
<evidence type="ECO:0000256" key="28">
    <source>
        <dbReference type="SAM" id="Phobius"/>
    </source>
</evidence>
<keyword evidence="14" id="KW-0946">Virion</keyword>
<feature type="region of interest" description="Disordered" evidence="27">
    <location>
        <begin position="1262"/>
        <end position="1282"/>
    </location>
</feature>
<evidence type="ECO:0000256" key="25">
    <source>
        <dbReference type="ARBA" id="ARBA00047370"/>
    </source>
</evidence>
<keyword evidence="9" id="KW-0949">S-adenosyl-L-methionine</keyword>
<evidence type="ECO:0000256" key="12">
    <source>
        <dbReference type="ARBA" id="ARBA00022801"/>
    </source>
</evidence>
<dbReference type="Pfam" id="PF21080">
    <property type="entry name" value="Methyltrans_Mon_1st"/>
    <property type="match status" value="1"/>
</dbReference>
<dbReference type="Pfam" id="PF14314">
    <property type="entry name" value="Methyltrans_Mon_2nd"/>
    <property type="match status" value="1"/>
</dbReference>
<dbReference type="InterPro" id="IPR048397">
    <property type="entry name" value="Methyltrans_Mon_CD"/>
</dbReference>
<dbReference type="PROSITE" id="PS50526">
    <property type="entry name" value="RDRP_SSRNA_NEG_NONSEG"/>
    <property type="match status" value="1"/>
</dbReference>
<evidence type="ECO:0000256" key="14">
    <source>
        <dbReference type="ARBA" id="ARBA00022844"/>
    </source>
</evidence>
<dbReference type="InterPro" id="IPR026890">
    <property type="entry name" value="Mononeg_mRNAcap"/>
</dbReference>
<evidence type="ECO:0000256" key="18">
    <source>
        <dbReference type="ARBA" id="ARBA00023268"/>
    </source>
</evidence>
<keyword evidence="6" id="KW-0489">Methyltransferase</keyword>
<keyword evidence="5 31" id="KW-0696">RNA-directed RNA polymerase</keyword>
<name>A0A9E7V2D6_9RHAB</name>
<proteinExistence type="predicted"/>
<keyword evidence="17" id="KW-1035">Host cytoplasm</keyword>
<evidence type="ECO:0000256" key="26">
    <source>
        <dbReference type="ARBA" id="ARBA00048548"/>
    </source>
</evidence>
<dbReference type="InterPro" id="IPR039530">
    <property type="entry name" value="L_methyltransferase_rhabdo"/>
</dbReference>
<dbReference type="GO" id="GO:0044423">
    <property type="term" value="C:virion component"/>
    <property type="evidence" value="ECO:0007669"/>
    <property type="project" value="UniProtKB-KW"/>
</dbReference>
<keyword evidence="28" id="KW-0812">Transmembrane</keyword>
<evidence type="ECO:0000313" key="31">
    <source>
        <dbReference type="EMBL" id="UYL95609.1"/>
    </source>
</evidence>
<evidence type="ECO:0000256" key="7">
    <source>
        <dbReference type="ARBA" id="ARBA00022664"/>
    </source>
</evidence>
<feature type="domain" description="Mononegavirus-type SAM-dependent 2'-O-MTase" evidence="30">
    <location>
        <begin position="1691"/>
        <end position="1888"/>
    </location>
</feature>
<keyword evidence="8" id="KW-0808">Transferase</keyword>
<evidence type="ECO:0000256" key="6">
    <source>
        <dbReference type="ARBA" id="ARBA00022603"/>
    </source>
</evidence>
<evidence type="ECO:0000256" key="27">
    <source>
        <dbReference type="SAM" id="MobiDB-lite"/>
    </source>
</evidence>
<evidence type="ECO:0000256" key="3">
    <source>
        <dbReference type="ARBA" id="ARBA00012494"/>
    </source>
</evidence>
<dbReference type="InterPro" id="IPR025786">
    <property type="entry name" value="Mononega_L_MeTrfase"/>
</dbReference>
<evidence type="ECO:0000256" key="23">
    <source>
        <dbReference type="ARBA" id="ARBA00031012"/>
    </source>
</evidence>
<feature type="compositionally biased region" description="Basic and acidic residues" evidence="27">
    <location>
        <begin position="2196"/>
        <end position="2206"/>
    </location>
</feature>
<evidence type="ECO:0000256" key="4">
    <source>
        <dbReference type="ARBA" id="ARBA00012582"/>
    </source>
</evidence>
<evidence type="ECO:0000256" key="19">
    <source>
        <dbReference type="ARBA" id="ARBA00024494"/>
    </source>
</evidence>
<evidence type="ECO:0000256" key="1">
    <source>
        <dbReference type="ARBA" id="ARBA00004192"/>
    </source>
</evidence>
<evidence type="ECO:0000256" key="8">
    <source>
        <dbReference type="ARBA" id="ARBA00022679"/>
    </source>
</evidence>
<dbReference type="GO" id="GO:0005524">
    <property type="term" value="F:ATP binding"/>
    <property type="evidence" value="ECO:0007669"/>
    <property type="project" value="UniProtKB-KW"/>
</dbReference>
<evidence type="ECO:0000256" key="24">
    <source>
        <dbReference type="ARBA" id="ARBA00047332"/>
    </source>
</evidence>
<dbReference type="Pfam" id="PF14318">
    <property type="entry name" value="Mononeg_mRNAcap"/>
    <property type="match status" value="1"/>
</dbReference>
<keyword evidence="10" id="KW-0548">Nucleotidyltransferase</keyword>
<evidence type="ECO:0000259" key="29">
    <source>
        <dbReference type="PROSITE" id="PS50526"/>
    </source>
</evidence>
<feature type="compositionally biased region" description="Low complexity" evidence="27">
    <location>
        <begin position="1269"/>
        <end position="1282"/>
    </location>
</feature>
<evidence type="ECO:0000256" key="16">
    <source>
        <dbReference type="ARBA" id="ARBA00023042"/>
    </source>
</evidence>
<keyword evidence="11" id="KW-0547">Nucleotide-binding</keyword>
<evidence type="ECO:0000256" key="22">
    <source>
        <dbReference type="ARBA" id="ARBA00030436"/>
    </source>
</evidence>
<sequence>MSELTDEDWDAAAAVGEDGFESSDEMFEEYFDPEGYLESSSLQAAMRESTELIANDYNLNSPLITDEVEGLLLSLKTGCSLPTRFKSRFFIRVALQNLKEAGIDWSKVTSTSTYHQWIGRLLTDKTEYPKTLLGILKSSSVNWDAALDVLTTFFSSWGKIGLPNKVVLKKLDLLKDPSLIGVSDRVYKDLELFWLFHCLTLMMNSSSQKERKNLQTQEGTGYSWSIEEKDKMTFLARGILPGLGPVIVTSGFVLFSCVGILLDRNMLLMAKDLFAARACTKLSLLGRMETNKYQRQLIKLDNFYLKGDRLLAKHGNQFYPVVKLLEPHANARIIALAQAQKPRVRIPPDFEEFLKESRKEIREKLKIDCTEFFQTISEEPDLDVVLLMYGAFRHWGHPFIDYRAGLAKLKARVTEEKDIDQSYANRLASDLAFYILKSQFSKQRRWFVDPEGLSNTHPLKKHVLSLTWPTPAEIESMGDTWHELPLTPCFEVPEFIDPSTLYADKSHSITRSEFLQHLRTRPGTPVRSKRVLSTALNTPLLEVRKFLEEIDQTGLPEEDLIIGLKAKEREIKSEGRFFALMSWRLREYFVVTEQLIKYKLLPLFKGLTMADSQLTVIQKLLASSAGQGKTLHKKLNYTNHLDYSAWNNHQRMAGTDAVFRVMGRFFGLENIFSRTHEFFEKSWIYYPDRADTISIGEDGVPVCSEGLFFWNGQAGGLEGLRQKGWTLLNLLIILRESKVRNTRVTVLAQGDNQVINTHYVLPDHLPPEELEVALRQVYKNNSEIMTAVVKGTKKLGLKLNKEETMTSSEYLNYGKTPVIRGKIYPLESKRWSRITCVTNDQLPTFANVLSAVSTNALTVAQSSPTITDAAINYTFFSLMSCAVISVHNPLLQGSLLNLVRSLTDQQLNLFYVQVVFLDPSIGGISGTSPTRFLIRQFPDPVVESLTFWKNQAEHNPNQDVSRLARAVGNPRIRQGRRRDFLKLLEKPTSLNLPRGLSATSLIQDQVRLHLIREAPSIVNPLFREAAMNIDEEEQGLLIFLEGIQPLFPKFVADFKAASFAGITESLLGLFENSRTIRVHFSRRFSRTVDALLRQSEVMAVAVLTKELKRDYPVWSCSASQADLLRRLSWKRPVVGTTVPHPFEALGHMTSFGDRCHQCTSSKELVSDKVLVFVSQPICPSLSESGPLCPYLGSTTSETTTLFHPWEKEVKVPLIHRATKLRNTIGWFVDPGTALSESIFNNLESLTEQDWPRESLLTERTGTAVHRYSSPRQSSGGFSSTSPSGLSYVNVTADGMTYCKTRNWDFMYQSFLLYTQGVVVEKFFQKPDPPSQVHFHPQCLSCFREVEDIKLKASMEYMPKRKSPTLVLMVKASGASAVRERKPPPVTTGKWGSVSANEKSFHIGAAQGLAFGLSCIEGQGTEQKIFPLTLVNRVSEIPYLMGLLKGLTSAGVCQAAFHSNLVWRKRPLPIVINTTHALFRKLSTVEAFLSFLKSGSLISAVASTKHRIPASYPPSSLDVGSEIREFLEQGLVTRRFLEEPYSTWGNNLWIFADFQGPRSLTVAICAHRLYRYLFGTAEPLHWKTELSTLKQAISYYSLEVPESETEKARFHDFWANHPEFLNQVFLCLADVRFAASSIPELPPTGSFVRKPWETEVTCASASIVINFSSQDDPTPQDIFLPELKVPLISGLRWVQAATGAHYKIRAVLSRYPWRGDFLCGGDGSGGMTAAILRAYPSARGLFNSLLDLEGSNLRGVAPGLPPAIAAMPPEVFSRCVNIKSCALAPTNLAHHETWKYLEGEINKARLDIGLLVFDMNIRSDLERDAILRNVWKFGTRFLRRDGVCVYKTHATTLARTNFGSVRLFGHIFEKVHCVTTQITGSHSAELYLVGERVRTEASFDVYPTLTSQREVLSMARCRQPIAVEFARSLTLKTKNLLQGVPEDSYPDAEHQLGSILKDLGVPPGEALLIPSQIGGRIRDSTIHPFVGVLVLLAVTSNYIVPTTRGFLNPQPIASDAALQRMISLHVGAWLYLSWATESLLLYHRMVSVLSNKIQYSSTSCAEGFLGHERWFTTWRWNHSLNQKKTFYGVDQLGLASRLIRALSMWNPAGTRYSVPDFESLFEEASREARNWDRGLTTRHLRSSLDLFMGLDIFSDAPDHPSSEEHQYVQGPETLEWQAQPDDVAGLPMDPTGLDEEGGWRGDEHYGV</sequence>
<feature type="region of interest" description="Disordered" evidence="27">
    <location>
        <begin position="2181"/>
        <end position="2206"/>
    </location>
</feature>
<comment type="catalytic activity">
    <reaction evidence="25">
        <text>a 5'-end (5'-triphosphoguanosine)-adenylyl-adenylyl-cytidylyl-adenosine in mRNA + 2 S-adenosyl-L-methionine = a 5'-end (N(7)-methyl 5'-triphosphoguanosine)-(2'-O-methyladenylyl)-adenylyl-cytidylyl-adenosine in mRNA + 2 S-adenosyl-L-homocysteine + H(+)</text>
        <dbReference type="Rhea" id="RHEA:65376"/>
        <dbReference type="Rhea" id="RHEA-COMP:16797"/>
        <dbReference type="Rhea" id="RHEA-COMP:16798"/>
        <dbReference type="ChEBI" id="CHEBI:15378"/>
        <dbReference type="ChEBI" id="CHEBI:57856"/>
        <dbReference type="ChEBI" id="CHEBI:59789"/>
        <dbReference type="ChEBI" id="CHEBI:156483"/>
        <dbReference type="ChEBI" id="CHEBI:156484"/>
        <dbReference type="EC" id="2.1.1.375"/>
    </reaction>
</comment>
<evidence type="ECO:0000256" key="10">
    <source>
        <dbReference type="ARBA" id="ARBA00022695"/>
    </source>
</evidence>
<dbReference type="GO" id="GO:0030430">
    <property type="term" value="C:host cell cytoplasm"/>
    <property type="evidence" value="ECO:0007669"/>
    <property type="project" value="UniProtKB-SubCell"/>
</dbReference>
<accession>A0A9E7V2D6</accession>
<evidence type="ECO:0000256" key="11">
    <source>
        <dbReference type="ARBA" id="ARBA00022741"/>
    </source>
</evidence>
<dbReference type="EC" id="2.7.7.48" evidence="3"/>
<evidence type="ECO:0000256" key="2">
    <source>
        <dbReference type="ARBA" id="ARBA00004328"/>
    </source>
</evidence>
<keyword evidence="7" id="KW-0507">mRNA processing</keyword>
<dbReference type="GO" id="GO:0003968">
    <property type="term" value="F:RNA-directed RNA polymerase activity"/>
    <property type="evidence" value="ECO:0007669"/>
    <property type="project" value="UniProtKB-KW"/>
</dbReference>
<evidence type="ECO:0000256" key="15">
    <source>
        <dbReference type="ARBA" id="ARBA00022953"/>
    </source>
</evidence>